<dbReference type="AlphaFoldDB" id="A0A4Q0NPF8"/>
<name>A0A4Q0NPF8_9FLAO</name>
<dbReference type="Proteomes" id="UP000289859">
    <property type="component" value="Unassembled WGS sequence"/>
</dbReference>
<keyword evidence="2" id="KW-1185">Reference proteome</keyword>
<dbReference type="RefSeq" id="WP_128767116.1">
    <property type="nucleotide sequence ID" value="NZ_JBHUOO010000039.1"/>
</dbReference>
<proteinExistence type="predicted"/>
<reference evidence="1 2" key="1">
    <citation type="submission" date="2018-07" db="EMBL/GenBank/DDBJ databases">
        <title>Leeuwenhoekiella genomics.</title>
        <authorList>
            <person name="Tahon G."/>
            <person name="Willems A."/>
        </authorList>
    </citation>
    <scope>NUCLEOTIDE SEQUENCE [LARGE SCALE GENOMIC DNA]</scope>
    <source>
        <strain evidence="1 2">LMG 29608</strain>
    </source>
</reference>
<organism evidence="1 2">
    <name type="scientific">Leeuwenhoekiella polynyae</name>
    <dbReference type="NCBI Taxonomy" id="1550906"/>
    <lineage>
        <taxon>Bacteria</taxon>
        <taxon>Pseudomonadati</taxon>
        <taxon>Bacteroidota</taxon>
        <taxon>Flavobacteriia</taxon>
        <taxon>Flavobacteriales</taxon>
        <taxon>Flavobacteriaceae</taxon>
        <taxon>Leeuwenhoekiella</taxon>
    </lineage>
</organism>
<sequence>MRFFLFTLFSLCILSCNNNDDTPVDCSAVSCAASGIYLELVSNSDETNLFENETLSEENLTVTHTITSEEVNFRLSQESILILPTGSYTEEFTEVSYQVTNNNEVLFTLSLEAKRELKANVCCPNDSIRNISFGDTTTEPLDEEPNAYKVFLDL</sequence>
<dbReference type="EMBL" id="QOVK01000031">
    <property type="protein sequence ID" value="RXG12231.1"/>
    <property type="molecule type" value="Genomic_DNA"/>
</dbReference>
<comment type="caution">
    <text evidence="1">The sequence shown here is derived from an EMBL/GenBank/DDBJ whole genome shotgun (WGS) entry which is preliminary data.</text>
</comment>
<dbReference type="OrthoDB" id="1441583at2"/>
<evidence type="ECO:0000313" key="1">
    <source>
        <dbReference type="EMBL" id="RXG12231.1"/>
    </source>
</evidence>
<protein>
    <submittedName>
        <fullName evidence="1">Uncharacterized protein</fullName>
    </submittedName>
</protein>
<accession>A0A4Q0NPF8</accession>
<evidence type="ECO:0000313" key="2">
    <source>
        <dbReference type="Proteomes" id="UP000289859"/>
    </source>
</evidence>
<gene>
    <name evidence="1" type="ORF">DSM02_3932</name>
</gene>